<evidence type="ECO:0000256" key="4">
    <source>
        <dbReference type="ARBA" id="ARBA00023136"/>
    </source>
</evidence>
<feature type="transmembrane region" description="Helical" evidence="6">
    <location>
        <begin position="180"/>
        <end position="205"/>
    </location>
</feature>
<keyword evidence="9" id="KW-1185">Reference proteome</keyword>
<evidence type="ECO:0000313" key="9">
    <source>
        <dbReference type="Proteomes" id="UP000717696"/>
    </source>
</evidence>
<dbReference type="InterPro" id="IPR052337">
    <property type="entry name" value="SAT4-like"/>
</dbReference>
<feature type="transmembrane region" description="Helical" evidence="6">
    <location>
        <begin position="63"/>
        <end position="85"/>
    </location>
</feature>
<evidence type="ECO:0000256" key="1">
    <source>
        <dbReference type="ARBA" id="ARBA00004141"/>
    </source>
</evidence>
<dbReference type="OrthoDB" id="5278984at2759"/>
<reference evidence="8" key="1">
    <citation type="journal article" date="2021" name="Nat. Commun.">
        <title>Genetic determinants of endophytism in the Arabidopsis root mycobiome.</title>
        <authorList>
            <person name="Mesny F."/>
            <person name="Miyauchi S."/>
            <person name="Thiergart T."/>
            <person name="Pickel B."/>
            <person name="Atanasova L."/>
            <person name="Karlsson M."/>
            <person name="Huettel B."/>
            <person name="Barry K.W."/>
            <person name="Haridas S."/>
            <person name="Chen C."/>
            <person name="Bauer D."/>
            <person name="Andreopoulos W."/>
            <person name="Pangilinan J."/>
            <person name="LaButti K."/>
            <person name="Riley R."/>
            <person name="Lipzen A."/>
            <person name="Clum A."/>
            <person name="Drula E."/>
            <person name="Henrissat B."/>
            <person name="Kohler A."/>
            <person name="Grigoriev I.V."/>
            <person name="Martin F.M."/>
            <person name="Hacquard S."/>
        </authorList>
    </citation>
    <scope>NUCLEOTIDE SEQUENCE</scope>
    <source>
        <strain evidence="8">MPI-CAGE-AT-0021</strain>
    </source>
</reference>
<comment type="similarity">
    <text evidence="5">Belongs to the SAT4 family.</text>
</comment>
<keyword evidence="2 6" id="KW-0812">Transmembrane</keyword>
<dbReference type="Proteomes" id="UP000717696">
    <property type="component" value="Unassembled WGS sequence"/>
</dbReference>
<keyword evidence="4 6" id="KW-0472">Membrane</keyword>
<evidence type="ECO:0000259" key="7">
    <source>
        <dbReference type="Pfam" id="PF20684"/>
    </source>
</evidence>
<feature type="transmembrane region" description="Helical" evidence="6">
    <location>
        <begin position="149"/>
        <end position="168"/>
    </location>
</feature>
<comment type="subcellular location">
    <subcellularLocation>
        <location evidence="1">Membrane</location>
        <topology evidence="1">Multi-pass membrane protein</topology>
    </subcellularLocation>
</comment>
<dbReference type="AlphaFoldDB" id="A0A9P9EXX3"/>
<dbReference type="EMBL" id="JAGMUU010000008">
    <property type="protein sequence ID" value="KAH7147007.1"/>
    <property type="molecule type" value="Genomic_DNA"/>
</dbReference>
<dbReference type="Pfam" id="PF20684">
    <property type="entry name" value="Fung_rhodopsin"/>
    <property type="match status" value="1"/>
</dbReference>
<comment type="caution">
    <text evidence="8">The sequence shown here is derived from an EMBL/GenBank/DDBJ whole genome shotgun (WGS) entry which is preliminary data.</text>
</comment>
<keyword evidence="3 6" id="KW-1133">Transmembrane helix</keyword>
<protein>
    <recommendedName>
        <fullName evidence="7">Rhodopsin domain-containing protein</fullName>
    </recommendedName>
</protein>
<feature type="transmembrane region" description="Helical" evidence="6">
    <location>
        <begin position="110"/>
        <end position="137"/>
    </location>
</feature>
<sequence length="305" mass="34085">MINLGCSRHGEYIYYVMTAEEVVQSEIFDFTTHLLSTTALFICRLSGLTFYHRLCSHYPRFNLAMKILIGIFIAIFLPQTALIIFHCHPVTPLWPYPFEPNFYDYTCLRWWMVFGVNAILSLICDAGLYFIPISILCVLSIPKKRKIQLACIILPGSLVIIISSYRLHLIVASNIPDSQWLYGPTLTVQMAEIGATLISLSMPGLKPLFDKYIKKGVSGSSQSVWSNLRGSAMHASSLEQGSVSLVTRHTQYHMGGGAAANSSGDELELVCQRNGSRSLASTEEILNHVEFSVKEEPGRLGRDEK</sequence>
<dbReference type="InterPro" id="IPR049326">
    <property type="entry name" value="Rhodopsin_dom_fungi"/>
</dbReference>
<evidence type="ECO:0000313" key="8">
    <source>
        <dbReference type="EMBL" id="KAH7147007.1"/>
    </source>
</evidence>
<proteinExistence type="inferred from homology"/>
<organism evidence="8 9">
    <name type="scientific">Dactylonectria estremocensis</name>
    <dbReference type="NCBI Taxonomy" id="1079267"/>
    <lineage>
        <taxon>Eukaryota</taxon>
        <taxon>Fungi</taxon>
        <taxon>Dikarya</taxon>
        <taxon>Ascomycota</taxon>
        <taxon>Pezizomycotina</taxon>
        <taxon>Sordariomycetes</taxon>
        <taxon>Hypocreomycetidae</taxon>
        <taxon>Hypocreales</taxon>
        <taxon>Nectriaceae</taxon>
        <taxon>Dactylonectria</taxon>
    </lineage>
</organism>
<evidence type="ECO:0000256" key="5">
    <source>
        <dbReference type="ARBA" id="ARBA00038359"/>
    </source>
</evidence>
<gene>
    <name evidence="8" type="ORF">B0J13DRAFT_553040</name>
</gene>
<evidence type="ECO:0000256" key="2">
    <source>
        <dbReference type="ARBA" id="ARBA00022692"/>
    </source>
</evidence>
<feature type="domain" description="Rhodopsin" evidence="7">
    <location>
        <begin position="17"/>
        <end position="210"/>
    </location>
</feature>
<accession>A0A9P9EXX3</accession>
<dbReference type="GO" id="GO:0016020">
    <property type="term" value="C:membrane"/>
    <property type="evidence" value="ECO:0007669"/>
    <property type="project" value="UniProtKB-SubCell"/>
</dbReference>
<evidence type="ECO:0000256" key="3">
    <source>
        <dbReference type="ARBA" id="ARBA00022989"/>
    </source>
</evidence>
<name>A0A9P9EXX3_9HYPO</name>
<evidence type="ECO:0000256" key="6">
    <source>
        <dbReference type="SAM" id="Phobius"/>
    </source>
</evidence>
<dbReference type="PANTHER" id="PTHR33048">
    <property type="entry name" value="PTH11-LIKE INTEGRAL MEMBRANE PROTEIN (AFU_ORTHOLOGUE AFUA_5G11245)"/>
    <property type="match status" value="1"/>
</dbReference>
<dbReference type="PANTHER" id="PTHR33048:SF47">
    <property type="entry name" value="INTEGRAL MEMBRANE PROTEIN-RELATED"/>
    <property type="match status" value="1"/>
</dbReference>